<evidence type="ECO:0000313" key="2">
    <source>
        <dbReference type="Proteomes" id="UP000424080"/>
    </source>
</evidence>
<name>A0A5S9HY10_9CAUD</name>
<sequence>MLVDDSFERFKFMVGYRESSNNYKAENQYGYIGKYQFGKSALRELGIKCSKEEFKNNPRLQEKAFESLLSINKYRLRKYMHYVGKTINGIKVTESGLLASAHLVGVGNVKKWLRSHGRDVKRDGNGTSLEEYMDLFGGFRTYKIIPKRKIKFNR</sequence>
<accession>A0A5S9HY10</accession>
<protein>
    <submittedName>
        <fullName evidence="1">Peptidoglycan-binding protein LysM</fullName>
    </submittedName>
</protein>
<organism evidence="1 2">
    <name type="scientific">Tenacibaculum phage PTm5</name>
    <dbReference type="NCBI Taxonomy" id="2547426"/>
    <lineage>
        <taxon>Viruses</taxon>
        <taxon>Duplodnaviria</taxon>
        <taxon>Heunggongvirae</taxon>
        <taxon>Uroviricota</taxon>
        <taxon>Caudoviricetes</taxon>
        <taxon>Shirahamavirus</taxon>
        <taxon>Shirahamavirus PTm1</taxon>
    </lineage>
</organism>
<dbReference type="EMBL" id="AP019525">
    <property type="protein sequence ID" value="BBI91003.1"/>
    <property type="molecule type" value="Genomic_DNA"/>
</dbReference>
<evidence type="ECO:0000313" key="1">
    <source>
        <dbReference type="EMBL" id="BBI91003.1"/>
    </source>
</evidence>
<reference evidence="1 2" key="1">
    <citation type="journal article" date="2019" name="Arch. Virol.">
        <title>A novel jumbo Tenacibaculum maritimum lytic phage with head-fiber-like appendages.</title>
        <authorList>
            <person name="Kawato Y."/>
            <person name="Istiqomah I."/>
            <person name="Gaafar A.Y."/>
            <person name="Hanaoka M."/>
            <person name="Ishimaru K."/>
            <person name="Yasuike M."/>
            <person name="Nishiki I."/>
            <person name="Nakamura Y."/>
            <person name="Fujiwara A."/>
            <person name="Nakai T."/>
        </authorList>
    </citation>
    <scope>NUCLEOTIDE SEQUENCE [LARGE SCALE GENOMIC DNA]</scope>
    <source>
        <strain evidence="1 2">PTm5</strain>
    </source>
</reference>
<proteinExistence type="predicted"/>
<dbReference type="Proteomes" id="UP000424080">
    <property type="component" value="Segment"/>
</dbReference>